<evidence type="ECO:0000259" key="1">
    <source>
        <dbReference type="Pfam" id="PF03354"/>
    </source>
</evidence>
<evidence type="ECO:0008006" key="4">
    <source>
        <dbReference type="Google" id="ProtNLM"/>
    </source>
</evidence>
<dbReference type="Pfam" id="PF03354">
    <property type="entry name" value="TerL_ATPase"/>
    <property type="match status" value="1"/>
</dbReference>
<dbReference type="InterPro" id="IPR005021">
    <property type="entry name" value="Terminase_largesu-like"/>
</dbReference>
<dbReference type="InterPro" id="IPR046461">
    <property type="entry name" value="TerL_ATPase"/>
</dbReference>
<reference evidence="3" key="1">
    <citation type="journal article" date="2015" name="Nature">
        <title>Complex archaea that bridge the gap between prokaryotes and eukaryotes.</title>
        <authorList>
            <person name="Spang A."/>
            <person name="Saw J.H."/>
            <person name="Jorgensen S.L."/>
            <person name="Zaremba-Niedzwiedzka K."/>
            <person name="Martijn J."/>
            <person name="Lind A.E."/>
            <person name="van Eijk R."/>
            <person name="Schleper C."/>
            <person name="Guy L."/>
            <person name="Ettema T.J."/>
        </authorList>
    </citation>
    <scope>NUCLEOTIDE SEQUENCE</scope>
</reference>
<evidence type="ECO:0000259" key="2">
    <source>
        <dbReference type="Pfam" id="PF20441"/>
    </source>
</evidence>
<dbReference type="GO" id="GO:0004519">
    <property type="term" value="F:endonuclease activity"/>
    <property type="evidence" value="ECO:0007669"/>
    <property type="project" value="InterPro"/>
</dbReference>
<dbReference type="InterPro" id="IPR027417">
    <property type="entry name" value="P-loop_NTPase"/>
</dbReference>
<evidence type="ECO:0000313" key="3">
    <source>
        <dbReference type="EMBL" id="KKL11433.1"/>
    </source>
</evidence>
<gene>
    <name evidence="3" type="ORF">LCGC14_2545880</name>
</gene>
<dbReference type="PANTHER" id="PTHR41287:SF1">
    <property type="entry name" value="PROTEIN YMFN"/>
    <property type="match status" value="1"/>
</dbReference>
<dbReference type="InterPro" id="IPR046462">
    <property type="entry name" value="TerL_nuclease"/>
</dbReference>
<proteinExistence type="predicted"/>
<dbReference type="PANTHER" id="PTHR41287">
    <property type="match status" value="1"/>
</dbReference>
<comment type="caution">
    <text evidence="3">The sequence shown here is derived from an EMBL/GenBank/DDBJ whole genome shotgun (WGS) entry which is preliminary data.</text>
</comment>
<name>A0A0F9DHF9_9ZZZZ</name>
<dbReference type="AlphaFoldDB" id="A0A0F9DHF9"/>
<accession>A0A0F9DHF9</accession>
<dbReference type="EMBL" id="LAZR01041655">
    <property type="protein sequence ID" value="KKL11433.1"/>
    <property type="molecule type" value="Genomic_DNA"/>
</dbReference>
<feature type="domain" description="Terminase large subunit-like ATPase" evidence="1">
    <location>
        <begin position="135"/>
        <end position="289"/>
    </location>
</feature>
<protein>
    <recommendedName>
        <fullName evidence="4">Phage terminase large subunit N-terminal domain-containing protein</fullName>
    </recommendedName>
</protein>
<organism evidence="3">
    <name type="scientific">marine sediment metagenome</name>
    <dbReference type="NCBI Taxonomy" id="412755"/>
    <lineage>
        <taxon>unclassified sequences</taxon>
        <taxon>metagenomes</taxon>
        <taxon>ecological metagenomes</taxon>
    </lineage>
</organism>
<sequence length="384" mass="42682">MTVAVASPVTKYADAVRDGRIVAGKWVRLATERHLSDLATGAVRGLRFDEEAADHAIQFFGFLHHSKGEWAGRVFKLGSWQEFVVGSLFGWQREYGRCPQCSSWLPLDPATLVIDCRACFAPDDEEDQIPAEKGWFRRFRTSFVSTGRKSGKSTLAAGIGLLLAFFDEAPGAEVYASATKRDQAKIIWGEAQRMVKSSPELRGEIQVLVGNLSSGNSKFMPLGADEGITGDGPNVHGNLVDELHAHKTRAMWDVLITAMGSRRQPLTFIVTTAGSDRTSICWEQHEYGEQVVSGVVDDDSYFVYIAAIDEEDDWRDPACWPKANPNLGVSVKLDYLTTQRDQAVSSPAKQNTFQRLHGGRWTQQVDRWIDIDLWDSQHGCVDVD</sequence>
<feature type="non-terminal residue" evidence="3">
    <location>
        <position position="384"/>
    </location>
</feature>
<dbReference type="Pfam" id="PF20441">
    <property type="entry name" value="TerL_nuclease"/>
    <property type="match status" value="1"/>
</dbReference>
<dbReference type="Gene3D" id="3.40.50.300">
    <property type="entry name" value="P-loop containing nucleotide triphosphate hydrolases"/>
    <property type="match status" value="1"/>
</dbReference>
<feature type="domain" description="Terminase large subunit-like endonuclease" evidence="2">
    <location>
        <begin position="296"/>
        <end position="376"/>
    </location>
</feature>